<organism evidence="1 2">
    <name type="scientific">Blautia caccae</name>
    <dbReference type="NCBI Taxonomy" id="3133175"/>
    <lineage>
        <taxon>Bacteria</taxon>
        <taxon>Bacillati</taxon>
        <taxon>Bacillota</taxon>
        <taxon>Clostridia</taxon>
        <taxon>Lachnospirales</taxon>
        <taxon>Lachnospiraceae</taxon>
        <taxon>Blautia</taxon>
    </lineage>
</organism>
<dbReference type="EMBL" id="JBBMFP010000005">
    <property type="protein sequence ID" value="MEQ2430838.1"/>
    <property type="molecule type" value="Genomic_DNA"/>
</dbReference>
<keyword evidence="2" id="KW-1185">Reference proteome</keyword>
<dbReference type="Proteomes" id="UP001457898">
    <property type="component" value="Unassembled WGS sequence"/>
</dbReference>
<dbReference type="RefSeq" id="WP_187370621.1">
    <property type="nucleotide sequence ID" value="NZ_JBBMFP010000005.1"/>
</dbReference>
<evidence type="ECO:0000313" key="2">
    <source>
        <dbReference type="Proteomes" id="UP001457898"/>
    </source>
</evidence>
<gene>
    <name evidence="1" type="ORF">WMO65_07450</name>
</gene>
<accession>A0ABV1DKE0</accession>
<name>A0ABV1DKE0_9FIRM</name>
<protein>
    <submittedName>
        <fullName evidence="1">Uncharacterized protein</fullName>
    </submittedName>
</protein>
<sequence>MIKIKISYQNAQELHTVLRLLHPVIKSCKLAKEQRGEYKKAYVILK</sequence>
<reference evidence="1 2" key="1">
    <citation type="submission" date="2024-03" db="EMBL/GenBank/DDBJ databases">
        <title>Human intestinal bacterial collection.</title>
        <authorList>
            <person name="Pauvert C."/>
            <person name="Hitch T.C.A."/>
            <person name="Clavel T."/>
        </authorList>
    </citation>
    <scope>NUCLEOTIDE SEQUENCE [LARGE SCALE GENOMIC DNA]</scope>
    <source>
        <strain evidence="1 2">CLA-SR-H028</strain>
    </source>
</reference>
<evidence type="ECO:0000313" key="1">
    <source>
        <dbReference type="EMBL" id="MEQ2430838.1"/>
    </source>
</evidence>
<proteinExistence type="predicted"/>
<comment type="caution">
    <text evidence="1">The sequence shown here is derived from an EMBL/GenBank/DDBJ whole genome shotgun (WGS) entry which is preliminary data.</text>
</comment>